<protein>
    <submittedName>
        <fullName evidence="2">Uncharacterized protein</fullName>
    </submittedName>
</protein>
<evidence type="ECO:0000313" key="3">
    <source>
        <dbReference type="Proteomes" id="UP001153269"/>
    </source>
</evidence>
<reference evidence="2" key="1">
    <citation type="submission" date="2020-03" db="EMBL/GenBank/DDBJ databases">
        <authorList>
            <person name="Weist P."/>
        </authorList>
    </citation>
    <scope>NUCLEOTIDE SEQUENCE</scope>
</reference>
<feature type="region of interest" description="Disordered" evidence="1">
    <location>
        <begin position="63"/>
        <end position="101"/>
    </location>
</feature>
<feature type="compositionally biased region" description="Basic and acidic residues" evidence="1">
    <location>
        <begin position="64"/>
        <end position="81"/>
    </location>
</feature>
<dbReference type="AlphaFoldDB" id="A0A9N7U8H0"/>
<dbReference type="Proteomes" id="UP001153269">
    <property type="component" value="Unassembled WGS sequence"/>
</dbReference>
<comment type="caution">
    <text evidence="2">The sequence shown here is derived from an EMBL/GenBank/DDBJ whole genome shotgun (WGS) entry which is preliminary data.</text>
</comment>
<dbReference type="EMBL" id="CADEAL010000815">
    <property type="protein sequence ID" value="CAB1425579.1"/>
    <property type="molecule type" value="Genomic_DNA"/>
</dbReference>
<organism evidence="2 3">
    <name type="scientific">Pleuronectes platessa</name>
    <name type="common">European plaice</name>
    <dbReference type="NCBI Taxonomy" id="8262"/>
    <lineage>
        <taxon>Eukaryota</taxon>
        <taxon>Metazoa</taxon>
        <taxon>Chordata</taxon>
        <taxon>Craniata</taxon>
        <taxon>Vertebrata</taxon>
        <taxon>Euteleostomi</taxon>
        <taxon>Actinopterygii</taxon>
        <taxon>Neopterygii</taxon>
        <taxon>Teleostei</taxon>
        <taxon>Neoteleostei</taxon>
        <taxon>Acanthomorphata</taxon>
        <taxon>Carangaria</taxon>
        <taxon>Pleuronectiformes</taxon>
        <taxon>Pleuronectoidei</taxon>
        <taxon>Pleuronectidae</taxon>
        <taxon>Pleuronectes</taxon>
    </lineage>
</organism>
<feature type="region of interest" description="Disordered" evidence="1">
    <location>
        <begin position="1"/>
        <end position="50"/>
    </location>
</feature>
<proteinExistence type="predicted"/>
<feature type="compositionally biased region" description="Basic and acidic residues" evidence="1">
    <location>
        <begin position="28"/>
        <end position="40"/>
    </location>
</feature>
<accession>A0A9N7U8H0</accession>
<evidence type="ECO:0000256" key="1">
    <source>
        <dbReference type="SAM" id="MobiDB-lite"/>
    </source>
</evidence>
<name>A0A9N7U8H0_PLEPL</name>
<sequence>MHSSLQTVALKHRRSHTFNTPGLGSEAGESRGGCRREDGSMKPNSMCRGVITDGESVIAPEGPELIKKQDHTPVQSRERGAVEGGGRRAWTGSSHLSETEI</sequence>
<gene>
    <name evidence="2" type="ORF">PLEPLA_LOCUS13511</name>
</gene>
<feature type="compositionally biased region" description="Polar residues" evidence="1">
    <location>
        <begin position="91"/>
        <end position="101"/>
    </location>
</feature>
<evidence type="ECO:0000313" key="2">
    <source>
        <dbReference type="EMBL" id="CAB1425579.1"/>
    </source>
</evidence>
<keyword evidence="3" id="KW-1185">Reference proteome</keyword>